<protein>
    <submittedName>
        <fullName evidence="1">Uncharacterized protein</fullName>
    </submittedName>
</protein>
<reference evidence="1 2" key="1">
    <citation type="journal article" date="2016" name="Front. Microbiol.">
        <title>Genomic Insight into the Host-Endosymbiont Relationship of Endozoicomonas montiporae CL-33(T) with its Coral Host.</title>
        <authorList>
            <person name="Ding J.-Y."/>
            <person name="Shiu J.-H."/>
            <person name="Chen W.-M."/>
            <person name="Chiang Y.-R."/>
            <person name="Tang S.-L."/>
        </authorList>
    </citation>
    <scope>NUCLEOTIDE SEQUENCE [LARGE SCALE GENOMIC DNA]</scope>
    <source>
        <strain evidence="1 2">CL-33</strain>
    </source>
</reference>
<evidence type="ECO:0000313" key="2">
    <source>
        <dbReference type="Proteomes" id="UP000071065"/>
    </source>
</evidence>
<organism evidence="1 2">
    <name type="scientific">Endozoicomonas montiporae CL-33</name>
    <dbReference type="NCBI Taxonomy" id="570277"/>
    <lineage>
        <taxon>Bacteria</taxon>
        <taxon>Pseudomonadati</taxon>
        <taxon>Pseudomonadota</taxon>
        <taxon>Gammaproteobacteria</taxon>
        <taxon>Oceanospirillales</taxon>
        <taxon>Endozoicomonadaceae</taxon>
        <taxon>Endozoicomonas</taxon>
    </lineage>
</organism>
<dbReference type="STRING" id="570277.EZMO1_1361"/>
<dbReference type="AlphaFoldDB" id="A0A142B9X4"/>
<proteinExistence type="predicted"/>
<accession>A0A142B9X4</accession>
<evidence type="ECO:0000313" key="1">
    <source>
        <dbReference type="EMBL" id="AMO55550.1"/>
    </source>
</evidence>
<dbReference type="Proteomes" id="UP000071065">
    <property type="component" value="Chromosome"/>
</dbReference>
<gene>
    <name evidence="1" type="ORF">EZMO1_1361</name>
</gene>
<dbReference type="KEGG" id="emp:EZMO1_1361"/>
<sequence length="77" mass="8545">MIIRLLGLNTLNQVKPYNAWFSRAADGGVGWRGAAPERTGTICYVDSLLFGNNISLICVFNFMRTGVVVTFQIIFES</sequence>
<name>A0A142B9X4_9GAMM</name>
<dbReference type="EMBL" id="CP013251">
    <property type="protein sequence ID" value="AMO55550.1"/>
    <property type="molecule type" value="Genomic_DNA"/>
</dbReference>